<dbReference type="PANTHER" id="PTHR43647">
    <property type="entry name" value="DEHYDROGENASE"/>
    <property type="match status" value="1"/>
</dbReference>
<gene>
    <name evidence="10" type="ORF">BDZ90DRAFT_230643</name>
</gene>
<feature type="region of interest" description="Disordered" evidence="9">
    <location>
        <begin position="524"/>
        <end position="574"/>
    </location>
</feature>
<dbReference type="InterPro" id="IPR051593">
    <property type="entry name" value="Ergosterol_Biosynth_ERG27"/>
</dbReference>
<dbReference type="STRING" id="1569628.A0A316UWW2"/>
<dbReference type="GO" id="GO:0000253">
    <property type="term" value="F:3-beta-hydroxysteroid 3-dehydrogenase (NADP+) activity"/>
    <property type="evidence" value="ECO:0007669"/>
    <property type="project" value="UniProtKB-EC"/>
</dbReference>
<dbReference type="GO" id="GO:0005789">
    <property type="term" value="C:endoplasmic reticulum membrane"/>
    <property type="evidence" value="ECO:0007669"/>
    <property type="project" value="TreeGrafter"/>
</dbReference>
<dbReference type="GO" id="GO:0005741">
    <property type="term" value="C:mitochondrial outer membrane"/>
    <property type="evidence" value="ECO:0007669"/>
    <property type="project" value="TreeGrafter"/>
</dbReference>
<dbReference type="GO" id="GO:0006694">
    <property type="term" value="P:steroid biosynthetic process"/>
    <property type="evidence" value="ECO:0007669"/>
    <property type="project" value="UniProtKB-KW"/>
</dbReference>
<name>A0A316UWW2_9BASI</name>
<accession>A0A316UWW2</accession>
<evidence type="ECO:0000313" key="11">
    <source>
        <dbReference type="Proteomes" id="UP000245884"/>
    </source>
</evidence>
<feature type="compositionally biased region" description="Basic and acidic residues" evidence="9">
    <location>
        <begin position="132"/>
        <end position="141"/>
    </location>
</feature>
<feature type="compositionally biased region" description="Acidic residues" evidence="9">
    <location>
        <begin position="549"/>
        <end position="565"/>
    </location>
</feature>
<dbReference type="AlphaFoldDB" id="A0A316UWW2"/>
<dbReference type="PANTHER" id="PTHR43647:SF1">
    <property type="entry name" value="3-KETO-STEROID REDUCTASE ERG27"/>
    <property type="match status" value="1"/>
</dbReference>
<keyword evidence="11" id="KW-1185">Reference proteome</keyword>
<keyword evidence="5" id="KW-0443">Lipid metabolism</keyword>
<dbReference type="InterPro" id="IPR002347">
    <property type="entry name" value="SDR_fam"/>
</dbReference>
<dbReference type="EC" id="1.1.1.270" evidence="8"/>
<dbReference type="GeneID" id="37027376"/>
<evidence type="ECO:0000256" key="2">
    <source>
        <dbReference type="ARBA" id="ARBA00022857"/>
    </source>
</evidence>
<comment type="pathway">
    <text evidence="6">Steroid biosynthesis; zymosterol biosynthesis; zymosterol from lanosterol: step 5/6.</text>
</comment>
<reference evidence="10 11" key="1">
    <citation type="journal article" date="2018" name="Mol. Biol. Evol.">
        <title>Broad Genomic Sampling Reveals a Smut Pathogenic Ancestry of the Fungal Clade Ustilaginomycotina.</title>
        <authorList>
            <person name="Kijpornyongpan T."/>
            <person name="Mondo S.J."/>
            <person name="Barry K."/>
            <person name="Sandor L."/>
            <person name="Lee J."/>
            <person name="Lipzen A."/>
            <person name="Pangilinan J."/>
            <person name="LaButti K."/>
            <person name="Hainaut M."/>
            <person name="Henrissat B."/>
            <person name="Grigoriev I.V."/>
            <person name="Spatafora J.W."/>
            <person name="Aime M.C."/>
        </authorList>
    </citation>
    <scope>NUCLEOTIDE SEQUENCE [LARGE SCALE GENOMIC DNA]</scope>
    <source>
        <strain evidence="10 11">MCA 5214</strain>
    </source>
</reference>
<feature type="region of interest" description="Disordered" evidence="9">
    <location>
        <begin position="126"/>
        <end position="180"/>
    </location>
</feature>
<evidence type="ECO:0000256" key="8">
    <source>
        <dbReference type="ARBA" id="ARBA00023621"/>
    </source>
</evidence>
<keyword evidence="2" id="KW-0521">NADP</keyword>
<dbReference type="RefSeq" id="XP_025364409.1">
    <property type="nucleotide sequence ID" value="XM_025505553.1"/>
</dbReference>
<keyword evidence="3" id="KW-0752">Steroid biosynthesis</keyword>
<dbReference type="Proteomes" id="UP000245884">
    <property type="component" value="Unassembled WGS sequence"/>
</dbReference>
<evidence type="ECO:0000256" key="5">
    <source>
        <dbReference type="ARBA" id="ARBA00023098"/>
    </source>
</evidence>
<dbReference type="EMBL" id="KZ819663">
    <property type="protein sequence ID" value="PWN29797.1"/>
    <property type="molecule type" value="Genomic_DNA"/>
</dbReference>
<evidence type="ECO:0000256" key="1">
    <source>
        <dbReference type="ARBA" id="ARBA00022516"/>
    </source>
</evidence>
<evidence type="ECO:0000256" key="9">
    <source>
        <dbReference type="SAM" id="MobiDB-lite"/>
    </source>
</evidence>
<comment type="similarity">
    <text evidence="7">Belongs to the short-chain dehydrogenases/reductases (SDR) family. ERG27 subfamily.</text>
</comment>
<evidence type="ECO:0000256" key="6">
    <source>
        <dbReference type="ARBA" id="ARBA00023589"/>
    </source>
</evidence>
<dbReference type="Pfam" id="PF00106">
    <property type="entry name" value="adh_short"/>
    <property type="match status" value="1"/>
</dbReference>
<keyword evidence="4" id="KW-0560">Oxidoreductase</keyword>
<protein>
    <recommendedName>
        <fullName evidence="8">3beta-hydroxysteroid 3-dehydrogenase</fullName>
        <ecNumber evidence="8">1.1.1.270</ecNumber>
    </recommendedName>
</protein>
<proteinExistence type="inferred from homology"/>
<evidence type="ECO:0000313" key="10">
    <source>
        <dbReference type="EMBL" id="PWN29797.1"/>
    </source>
</evidence>
<organism evidence="10 11">
    <name type="scientific">Jaminaea rosea</name>
    <dbReference type="NCBI Taxonomy" id="1569628"/>
    <lineage>
        <taxon>Eukaryota</taxon>
        <taxon>Fungi</taxon>
        <taxon>Dikarya</taxon>
        <taxon>Basidiomycota</taxon>
        <taxon>Ustilaginomycotina</taxon>
        <taxon>Exobasidiomycetes</taxon>
        <taxon>Microstromatales</taxon>
        <taxon>Microstromatales incertae sedis</taxon>
        <taxon>Jaminaea</taxon>
    </lineage>
</organism>
<dbReference type="InterPro" id="IPR036291">
    <property type="entry name" value="NAD(P)-bd_dom_sf"/>
</dbReference>
<dbReference type="GO" id="GO:0005811">
    <property type="term" value="C:lipid droplet"/>
    <property type="evidence" value="ECO:0007669"/>
    <property type="project" value="TreeGrafter"/>
</dbReference>
<keyword evidence="1" id="KW-0444">Lipid biosynthesis</keyword>
<sequence>MASTAGTKPNSRPRPVILITGANAGLGFATCQRLLLQLSSPTPSDTLGRSVRFASHDGTDEDPLATPFAAPHGCTLILACRNAIKAHKARRSLVEMVNKLKHLPDEVETPVCAEELERYNVTKPVSARKTVQKREEEDVAGKDAGSSSTALLDSASTATQRRKTSSSSSKPNLSQSLVSREATARGKYRRRFCRGVRIEFVPLDLGSFASVLNCSAQVKARHGHLTHLILNAGGAAFTGLDWIKATWMIMTSFKAAVTYPRYKMQRSGDISQDGVGWVWSINVGGSWMLTQQLLPLLRAGPYEERGRVVWTGSVEAFRRYFSLEDMQCLRTDKESKAYESTKYQCDLAAVALREELAQEGGKQPAVYLTHPGVVATSIMADFLNVVTATAMLWCFYLARMLGSTHHCVEPYKGAISASFACLAPKERLAASAMMPDGRATQLPERLQDAAQKSEASASETLVRYGSACDIWGREYVHFGRIDAWQPESDEVGKVVDNGSEEECNVRGLARRWRDRTHEVVERVMGEKKNGTLPPAGLMATQDQGQGQGEEAEERQDEDDEDDSSEEWEKVDQAV</sequence>
<evidence type="ECO:0000256" key="7">
    <source>
        <dbReference type="ARBA" id="ARBA00023593"/>
    </source>
</evidence>
<feature type="compositionally biased region" description="Low complexity" evidence="9">
    <location>
        <begin position="143"/>
        <end position="179"/>
    </location>
</feature>
<dbReference type="SUPFAM" id="SSF51735">
    <property type="entry name" value="NAD(P)-binding Rossmann-fold domains"/>
    <property type="match status" value="1"/>
</dbReference>
<dbReference type="OrthoDB" id="331544at2759"/>
<dbReference type="Gene3D" id="3.40.50.720">
    <property type="entry name" value="NAD(P)-binding Rossmann-like Domain"/>
    <property type="match status" value="1"/>
</dbReference>
<evidence type="ECO:0000256" key="3">
    <source>
        <dbReference type="ARBA" id="ARBA00022955"/>
    </source>
</evidence>
<evidence type="ECO:0000256" key="4">
    <source>
        <dbReference type="ARBA" id="ARBA00023002"/>
    </source>
</evidence>